<feature type="non-terminal residue" evidence="2">
    <location>
        <position position="1"/>
    </location>
</feature>
<comment type="caution">
    <text evidence="2">The sequence shown here is derived from an EMBL/GenBank/DDBJ whole genome shotgun (WGS) entry which is preliminary data.</text>
</comment>
<sequence length="33" mass="3883">RLKLGNDKRHTDSRPSDKTMNTSLLEDRNQEKV</sequence>
<dbReference type="AlphaFoldDB" id="A0A8S2XEQ4"/>
<protein>
    <submittedName>
        <fullName evidence="2">Uncharacterized protein</fullName>
    </submittedName>
</protein>
<feature type="compositionally biased region" description="Basic and acidic residues" evidence="1">
    <location>
        <begin position="1"/>
        <end position="17"/>
    </location>
</feature>
<organism evidence="2 4">
    <name type="scientific">Rotaria magnacalcarata</name>
    <dbReference type="NCBI Taxonomy" id="392030"/>
    <lineage>
        <taxon>Eukaryota</taxon>
        <taxon>Metazoa</taxon>
        <taxon>Spiralia</taxon>
        <taxon>Gnathifera</taxon>
        <taxon>Rotifera</taxon>
        <taxon>Eurotatoria</taxon>
        <taxon>Bdelloidea</taxon>
        <taxon>Philodinida</taxon>
        <taxon>Philodinidae</taxon>
        <taxon>Rotaria</taxon>
    </lineage>
</organism>
<evidence type="ECO:0000313" key="4">
    <source>
        <dbReference type="Proteomes" id="UP000681967"/>
    </source>
</evidence>
<feature type="region of interest" description="Disordered" evidence="1">
    <location>
        <begin position="1"/>
        <end position="33"/>
    </location>
</feature>
<dbReference type="EMBL" id="CAJOBH010074990">
    <property type="protein sequence ID" value="CAF4489828.1"/>
    <property type="molecule type" value="Genomic_DNA"/>
</dbReference>
<proteinExistence type="predicted"/>
<dbReference type="Proteomes" id="UP000681967">
    <property type="component" value="Unassembled WGS sequence"/>
</dbReference>
<evidence type="ECO:0000256" key="1">
    <source>
        <dbReference type="SAM" id="MobiDB-lite"/>
    </source>
</evidence>
<dbReference type="EMBL" id="CAJOBH010075753">
    <property type="protein sequence ID" value="CAF4493241.1"/>
    <property type="molecule type" value="Genomic_DNA"/>
</dbReference>
<gene>
    <name evidence="2" type="ORF">BYL167_LOCUS35518</name>
    <name evidence="3" type="ORF">BYL167_LOCUS35664</name>
</gene>
<reference evidence="2" key="1">
    <citation type="submission" date="2021-02" db="EMBL/GenBank/DDBJ databases">
        <authorList>
            <person name="Nowell W R."/>
        </authorList>
    </citation>
    <scope>NUCLEOTIDE SEQUENCE</scope>
</reference>
<accession>A0A8S2XEQ4</accession>
<evidence type="ECO:0000313" key="2">
    <source>
        <dbReference type="EMBL" id="CAF4489828.1"/>
    </source>
</evidence>
<evidence type="ECO:0000313" key="3">
    <source>
        <dbReference type="EMBL" id="CAF4493241.1"/>
    </source>
</evidence>
<name>A0A8S2XEQ4_9BILA</name>